<dbReference type="GO" id="GO:0000977">
    <property type="term" value="F:RNA polymerase II transcription regulatory region sequence-specific DNA binding"/>
    <property type="evidence" value="ECO:0007669"/>
    <property type="project" value="TreeGrafter"/>
</dbReference>
<comment type="caution">
    <text evidence="5">The sequence shown here is derived from an EMBL/GenBank/DDBJ whole genome shotgun (WGS) entry which is preliminary data.</text>
</comment>
<dbReference type="InterPro" id="IPR032308">
    <property type="entry name" value="TDBD"/>
</dbReference>
<evidence type="ECO:0000256" key="1">
    <source>
        <dbReference type="ARBA" id="ARBA00004123"/>
    </source>
</evidence>
<evidence type="ECO:0000256" key="3">
    <source>
        <dbReference type="SAM" id="MobiDB-lite"/>
    </source>
</evidence>
<proteinExistence type="predicted"/>
<dbReference type="GO" id="GO:0005634">
    <property type="term" value="C:nucleus"/>
    <property type="evidence" value="ECO:0007669"/>
    <property type="project" value="UniProtKB-SubCell"/>
</dbReference>
<dbReference type="PANTHER" id="PTHR47025:SF2">
    <property type="entry name" value="AUTOIMMUNE REGULATOR"/>
    <property type="match status" value="1"/>
</dbReference>
<sequence length="153" mass="17374">MAKGTDFDEFVLLFHVRTSLKREFTFAMKAQSEIYSCSLGQTRSSKNCSDDILVQTSPTSKQSKPLDDKTPRRFTQSTRKPRDGGFKGVIKDYSVLCFCKKCKGVGVLVPNVFELHAGNANKQPLEYIYLKNGSSLRDLKTSLVIWYTYQHLC</sequence>
<dbReference type="GO" id="GO:0045944">
    <property type="term" value="P:positive regulation of transcription by RNA polymerase II"/>
    <property type="evidence" value="ECO:0007669"/>
    <property type="project" value="TreeGrafter"/>
</dbReference>
<dbReference type="AlphaFoldDB" id="A0AAN9J7D1"/>
<evidence type="ECO:0000256" key="2">
    <source>
        <dbReference type="ARBA" id="ARBA00023242"/>
    </source>
</evidence>
<name>A0AAN9J7D1_CLITE</name>
<feature type="region of interest" description="Disordered" evidence="3">
    <location>
        <begin position="57"/>
        <end position="81"/>
    </location>
</feature>
<dbReference type="GO" id="GO:0003682">
    <property type="term" value="F:chromatin binding"/>
    <property type="evidence" value="ECO:0007669"/>
    <property type="project" value="TreeGrafter"/>
</dbReference>
<dbReference type="Proteomes" id="UP001359559">
    <property type="component" value="Unassembled WGS sequence"/>
</dbReference>
<organism evidence="5 6">
    <name type="scientific">Clitoria ternatea</name>
    <name type="common">Butterfly pea</name>
    <dbReference type="NCBI Taxonomy" id="43366"/>
    <lineage>
        <taxon>Eukaryota</taxon>
        <taxon>Viridiplantae</taxon>
        <taxon>Streptophyta</taxon>
        <taxon>Embryophyta</taxon>
        <taxon>Tracheophyta</taxon>
        <taxon>Spermatophyta</taxon>
        <taxon>Magnoliopsida</taxon>
        <taxon>eudicotyledons</taxon>
        <taxon>Gunneridae</taxon>
        <taxon>Pentapetalae</taxon>
        <taxon>rosids</taxon>
        <taxon>fabids</taxon>
        <taxon>Fabales</taxon>
        <taxon>Fabaceae</taxon>
        <taxon>Papilionoideae</taxon>
        <taxon>50 kb inversion clade</taxon>
        <taxon>NPAAA clade</taxon>
        <taxon>indigoferoid/millettioid clade</taxon>
        <taxon>Phaseoleae</taxon>
        <taxon>Clitoria</taxon>
    </lineage>
</organism>
<dbReference type="GO" id="GO:0042393">
    <property type="term" value="F:histone binding"/>
    <property type="evidence" value="ECO:0007669"/>
    <property type="project" value="TreeGrafter"/>
</dbReference>
<comment type="subcellular location">
    <subcellularLocation>
        <location evidence="1">Nucleus</location>
    </subcellularLocation>
</comment>
<keyword evidence="2" id="KW-0539">Nucleus</keyword>
<evidence type="ECO:0000259" key="4">
    <source>
        <dbReference type="Pfam" id="PF16135"/>
    </source>
</evidence>
<dbReference type="Pfam" id="PF16135">
    <property type="entry name" value="TDBD"/>
    <property type="match status" value="1"/>
</dbReference>
<protein>
    <recommendedName>
        <fullName evidence="4">Tify domain-containing protein</fullName>
    </recommendedName>
</protein>
<accession>A0AAN9J7D1</accession>
<dbReference type="PANTHER" id="PTHR47025">
    <property type="entry name" value="AUTOIMMUNE REGULATOR"/>
    <property type="match status" value="1"/>
</dbReference>
<dbReference type="EMBL" id="JAYKXN010000004">
    <property type="protein sequence ID" value="KAK7292876.1"/>
    <property type="molecule type" value="Genomic_DNA"/>
</dbReference>
<gene>
    <name evidence="5" type="ORF">RJT34_15731</name>
</gene>
<reference evidence="5 6" key="1">
    <citation type="submission" date="2024-01" db="EMBL/GenBank/DDBJ databases">
        <title>The genomes of 5 underutilized Papilionoideae crops provide insights into root nodulation and disease resistance.</title>
        <authorList>
            <person name="Yuan L."/>
        </authorList>
    </citation>
    <scope>NUCLEOTIDE SEQUENCE [LARGE SCALE GENOMIC DNA]</scope>
    <source>
        <strain evidence="5">LY-2023</strain>
        <tissue evidence="5">Leaf</tissue>
    </source>
</reference>
<evidence type="ECO:0000313" key="6">
    <source>
        <dbReference type="Proteomes" id="UP001359559"/>
    </source>
</evidence>
<evidence type="ECO:0000313" key="5">
    <source>
        <dbReference type="EMBL" id="KAK7292876.1"/>
    </source>
</evidence>
<keyword evidence="6" id="KW-1185">Reference proteome</keyword>
<feature type="domain" description="Tify" evidence="4">
    <location>
        <begin position="88"/>
        <end position="140"/>
    </location>
</feature>